<dbReference type="PROSITE" id="PS00518">
    <property type="entry name" value="ZF_RING_1"/>
    <property type="match status" value="1"/>
</dbReference>
<dbReference type="CDD" id="cd19757">
    <property type="entry name" value="Bbox1"/>
    <property type="match status" value="1"/>
</dbReference>
<dbReference type="InterPro" id="IPR013083">
    <property type="entry name" value="Znf_RING/FYVE/PHD"/>
</dbReference>
<evidence type="ECO:0000313" key="7">
    <source>
        <dbReference type="EMBL" id="KAL3868691.1"/>
    </source>
</evidence>
<comment type="caution">
    <text evidence="7">The sequence shown here is derived from an EMBL/GenBank/DDBJ whole genome shotgun (WGS) entry which is preliminary data.</text>
</comment>
<evidence type="ECO:0000256" key="4">
    <source>
        <dbReference type="PROSITE-ProRule" id="PRU00024"/>
    </source>
</evidence>
<feature type="domain" description="RING-type" evidence="5">
    <location>
        <begin position="9"/>
        <end position="51"/>
    </location>
</feature>
<evidence type="ECO:0000256" key="2">
    <source>
        <dbReference type="ARBA" id="ARBA00022771"/>
    </source>
</evidence>
<dbReference type="AlphaFoldDB" id="A0ABD3W5M3"/>
<keyword evidence="3" id="KW-0862">Zinc</keyword>
<evidence type="ECO:0008006" key="9">
    <source>
        <dbReference type="Google" id="ProtNLM"/>
    </source>
</evidence>
<proteinExistence type="predicted"/>
<feature type="domain" description="B box-type" evidence="6">
    <location>
        <begin position="142"/>
        <end position="175"/>
    </location>
</feature>
<dbReference type="PANTHER" id="PTHR25462">
    <property type="entry name" value="BONUS, ISOFORM C-RELATED"/>
    <property type="match status" value="1"/>
</dbReference>
<dbReference type="SUPFAM" id="SSF57850">
    <property type="entry name" value="RING/U-box"/>
    <property type="match status" value="1"/>
</dbReference>
<keyword evidence="8" id="KW-1185">Reference proteome</keyword>
<evidence type="ECO:0000256" key="1">
    <source>
        <dbReference type="ARBA" id="ARBA00022723"/>
    </source>
</evidence>
<dbReference type="Proteomes" id="UP001634394">
    <property type="component" value="Unassembled WGS sequence"/>
</dbReference>
<dbReference type="SMART" id="SM00184">
    <property type="entry name" value="RING"/>
    <property type="match status" value="1"/>
</dbReference>
<protein>
    <recommendedName>
        <fullName evidence="9">TRIM56</fullName>
    </recommendedName>
</protein>
<name>A0ABD3W5M3_SINWO</name>
<dbReference type="PROSITE" id="PS50089">
    <property type="entry name" value="ZF_RING_2"/>
    <property type="match status" value="1"/>
</dbReference>
<keyword evidence="1" id="KW-0479">Metal-binding</keyword>
<dbReference type="InterPro" id="IPR017907">
    <property type="entry name" value="Znf_RING_CS"/>
</dbReference>
<sequence>MATNTTLLCEICRGPYRKPKILSCFHSFCEACLEFHIAKAKPDPKFQCPLCLSEIEIPENGARSLQNNFYIETAEEKKQEDADVNIYVLCENCVDERRPQAIKYCCVCQQNICENCVFLHEKLKTTRSHDLVTLEQMENQKRRIRLCTKHETEVAERYCFTCEEFVCRICGHKDHVVLDTDIAVARRKKDVQRLLEESETYFHLVQHRLKVIQNLKSMVEMHETKVLKKLETIATERKEEINRVVESLSLQVKQLCDKEISEIDMMKWPIALAHENNELTKNWILHATSEEILVDSGRKKRKIMETNAALPSYFPPISVVTFTGKPSPDLSASGILEVKTRKTCTVDSIKIEHVKTFGMRSKKRILFIVQHKEKQVCMAQEGIEGLSIYMEDGTWKGDVLIDHEISAVGLDCDSNLLACVNKENIIYKISGEHILTKLYTLAIFPGSICVCPDGRVVVLQKSSKTLFFLNSSDTESHMLLNPDHFNSIQCIAICKYTNILAVGNKSNTCSGADFDYKYDTVHLFDHRGQNVKTLGSLEVFCIVSDNRGHFLLGGNNKVIIIDTRGNILVNLVCVQQSFYAFSLAVDTADQLWIGGMGQISIFKYPDFGISVIDTQDIDNN</sequence>
<feature type="domain" description="B box-type" evidence="6">
    <location>
        <begin position="93"/>
        <end position="134"/>
    </location>
</feature>
<dbReference type="InterPro" id="IPR015943">
    <property type="entry name" value="WD40/YVTN_repeat-like_dom_sf"/>
</dbReference>
<dbReference type="InterPro" id="IPR001841">
    <property type="entry name" value="Znf_RING"/>
</dbReference>
<dbReference type="GO" id="GO:0008270">
    <property type="term" value="F:zinc ion binding"/>
    <property type="evidence" value="ECO:0007669"/>
    <property type="project" value="UniProtKB-KW"/>
</dbReference>
<dbReference type="InterPro" id="IPR018957">
    <property type="entry name" value="Znf_C3HC4_RING-type"/>
</dbReference>
<dbReference type="Pfam" id="PF00097">
    <property type="entry name" value="zf-C3HC4"/>
    <property type="match status" value="1"/>
</dbReference>
<dbReference type="Gene3D" id="4.10.830.40">
    <property type="match status" value="1"/>
</dbReference>
<organism evidence="7 8">
    <name type="scientific">Sinanodonta woodiana</name>
    <name type="common">Chinese pond mussel</name>
    <name type="synonym">Anodonta woodiana</name>
    <dbReference type="NCBI Taxonomy" id="1069815"/>
    <lineage>
        <taxon>Eukaryota</taxon>
        <taxon>Metazoa</taxon>
        <taxon>Spiralia</taxon>
        <taxon>Lophotrochozoa</taxon>
        <taxon>Mollusca</taxon>
        <taxon>Bivalvia</taxon>
        <taxon>Autobranchia</taxon>
        <taxon>Heteroconchia</taxon>
        <taxon>Palaeoheterodonta</taxon>
        <taxon>Unionida</taxon>
        <taxon>Unionoidea</taxon>
        <taxon>Unionidae</taxon>
        <taxon>Unioninae</taxon>
        <taxon>Sinanodonta</taxon>
    </lineage>
</organism>
<evidence type="ECO:0000256" key="3">
    <source>
        <dbReference type="ARBA" id="ARBA00022833"/>
    </source>
</evidence>
<accession>A0ABD3W5M3</accession>
<dbReference type="Gene3D" id="2.130.10.10">
    <property type="entry name" value="YVTN repeat-like/Quinoprotein amine dehydrogenase"/>
    <property type="match status" value="1"/>
</dbReference>
<dbReference type="SMART" id="SM00336">
    <property type="entry name" value="BBOX"/>
    <property type="match status" value="2"/>
</dbReference>
<evidence type="ECO:0000259" key="6">
    <source>
        <dbReference type="PROSITE" id="PS50119"/>
    </source>
</evidence>
<dbReference type="PROSITE" id="PS50119">
    <property type="entry name" value="ZF_BBOX"/>
    <property type="match status" value="2"/>
</dbReference>
<dbReference type="EMBL" id="JBJQND010000008">
    <property type="protein sequence ID" value="KAL3868691.1"/>
    <property type="molecule type" value="Genomic_DNA"/>
</dbReference>
<evidence type="ECO:0000313" key="8">
    <source>
        <dbReference type="Proteomes" id="UP001634394"/>
    </source>
</evidence>
<dbReference type="InterPro" id="IPR000315">
    <property type="entry name" value="Znf_B-box"/>
</dbReference>
<dbReference type="PANTHER" id="PTHR25462:SF229">
    <property type="entry name" value="TRANSCRIPTION INTERMEDIARY FACTOR 1-BETA"/>
    <property type="match status" value="1"/>
</dbReference>
<evidence type="ECO:0000259" key="5">
    <source>
        <dbReference type="PROSITE" id="PS50089"/>
    </source>
</evidence>
<dbReference type="InterPro" id="IPR047153">
    <property type="entry name" value="TRIM45/56/19-like"/>
</dbReference>
<keyword evidence="2 4" id="KW-0863">Zinc-finger</keyword>
<reference evidence="7 8" key="1">
    <citation type="submission" date="2024-11" db="EMBL/GenBank/DDBJ databases">
        <title>Chromosome-level genome assembly of the freshwater bivalve Anodonta woodiana.</title>
        <authorList>
            <person name="Chen X."/>
        </authorList>
    </citation>
    <scope>NUCLEOTIDE SEQUENCE [LARGE SCALE GENOMIC DNA]</scope>
    <source>
        <strain evidence="7">MN2024</strain>
        <tissue evidence="7">Gills</tissue>
    </source>
</reference>
<dbReference type="Pfam" id="PF00643">
    <property type="entry name" value="zf-B_box"/>
    <property type="match status" value="1"/>
</dbReference>
<gene>
    <name evidence="7" type="ORF">ACJMK2_041468</name>
</gene>
<dbReference type="Gene3D" id="3.30.40.10">
    <property type="entry name" value="Zinc/RING finger domain, C3HC4 (zinc finger)"/>
    <property type="match status" value="1"/>
</dbReference>
<dbReference type="Gene3D" id="3.30.160.60">
    <property type="entry name" value="Classic Zinc Finger"/>
    <property type="match status" value="1"/>
</dbReference>
<dbReference type="SUPFAM" id="SSF57845">
    <property type="entry name" value="B-box zinc-binding domain"/>
    <property type="match status" value="1"/>
</dbReference>
<dbReference type="SUPFAM" id="SSF101898">
    <property type="entry name" value="NHL repeat"/>
    <property type="match status" value="1"/>
</dbReference>